<dbReference type="SUPFAM" id="SSF82171">
    <property type="entry name" value="DPP6 N-terminal domain-like"/>
    <property type="match status" value="1"/>
</dbReference>
<dbReference type="GeneID" id="79305412"/>
<dbReference type="PANTHER" id="PTHR42776">
    <property type="entry name" value="SERINE PEPTIDASE S9 FAMILY MEMBER"/>
    <property type="match status" value="1"/>
</dbReference>
<comment type="caution">
    <text evidence="5">The sequence shown here is derived from an EMBL/GenBank/DDBJ whole genome shotgun (WGS) entry which is preliminary data.</text>
</comment>
<dbReference type="Proteomes" id="UP001596407">
    <property type="component" value="Unassembled WGS sequence"/>
</dbReference>
<keyword evidence="2" id="KW-0720">Serine protease</keyword>
<dbReference type="Pfam" id="PF07676">
    <property type="entry name" value="PD40"/>
    <property type="match status" value="2"/>
</dbReference>
<dbReference type="Gene3D" id="2.120.10.30">
    <property type="entry name" value="TolB, C-terminal domain"/>
    <property type="match status" value="2"/>
</dbReference>
<feature type="compositionally biased region" description="Acidic residues" evidence="3">
    <location>
        <begin position="96"/>
        <end position="112"/>
    </location>
</feature>
<keyword evidence="6" id="KW-1185">Reference proteome</keyword>
<dbReference type="RefSeq" id="WP_276282285.1">
    <property type="nucleotide sequence ID" value="NZ_CP119810.1"/>
</dbReference>
<feature type="domain" description="Peptidase S9 prolyl oligopeptidase catalytic" evidence="4">
    <location>
        <begin position="478"/>
        <end position="680"/>
    </location>
</feature>
<evidence type="ECO:0000256" key="2">
    <source>
        <dbReference type="ARBA" id="ARBA00022825"/>
    </source>
</evidence>
<feature type="region of interest" description="Disordered" evidence="3">
    <location>
        <begin position="41"/>
        <end position="74"/>
    </location>
</feature>
<dbReference type="SUPFAM" id="SSF53474">
    <property type="entry name" value="alpha/beta-Hydrolases"/>
    <property type="match status" value="1"/>
</dbReference>
<keyword evidence="2" id="KW-0645">Protease</keyword>
<feature type="compositionally biased region" description="Low complexity" evidence="3">
    <location>
        <begin position="63"/>
        <end position="74"/>
    </location>
</feature>
<dbReference type="GO" id="GO:0008233">
    <property type="term" value="F:peptidase activity"/>
    <property type="evidence" value="ECO:0007669"/>
    <property type="project" value="UniProtKB-ARBA"/>
</dbReference>
<dbReference type="Pfam" id="PF00326">
    <property type="entry name" value="Peptidase_S9"/>
    <property type="match status" value="1"/>
</dbReference>
<gene>
    <name evidence="5" type="ORF">ACFQJ6_01305</name>
</gene>
<evidence type="ECO:0000256" key="1">
    <source>
        <dbReference type="ARBA" id="ARBA00022801"/>
    </source>
</evidence>
<dbReference type="AlphaFoldDB" id="A0ABD5WK13"/>
<dbReference type="EMBL" id="JBHSZH010000001">
    <property type="protein sequence ID" value="MFC7078966.1"/>
    <property type="molecule type" value="Genomic_DNA"/>
</dbReference>
<dbReference type="Gene3D" id="3.40.50.1820">
    <property type="entry name" value="alpha/beta hydrolase"/>
    <property type="match status" value="1"/>
</dbReference>
<organism evidence="5 6">
    <name type="scientific">Halorussus caseinilyticus</name>
    <dbReference type="NCBI Taxonomy" id="3034025"/>
    <lineage>
        <taxon>Archaea</taxon>
        <taxon>Methanobacteriati</taxon>
        <taxon>Methanobacteriota</taxon>
        <taxon>Stenosarchaea group</taxon>
        <taxon>Halobacteria</taxon>
        <taxon>Halobacteriales</taxon>
        <taxon>Haladaptataceae</taxon>
        <taxon>Halorussus</taxon>
    </lineage>
</organism>
<dbReference type="PANTHER" id="PTHR42776:SF27">
    <property type="entry name" value="DIPEPTIDYL PEPTIDASE FAMILY MEMBER 6"/>
    <property type="match status" value="1"/>
</dbReference>
<sequence>MTQSLELDDFYDLTLPTDLAVSPGGERVAFVADQFDRRDDERRSSLFVAPTDGSREPHRLSRASDASSPAWSPDGSRLAFAAARGTDAEIAVSRADEDEESDADEEGTDADDEPKPQIWAFDLERGGDARQLTDFEEGAKGFDWGPDGDRLVVAARDPTDDQRAYLRDRREDDGPVVTERLQHKYDGEGWLDDVRTYLFVVDYDTRETRRLDDAYGGGAREPATGLSPAWSPSDGTDEGRIAFLSNRTDRPDDNYVMDLYTVAPDGTDCRKLTDSDLTATRPRWHPDGDRLAFVGSDPENAYRPSEVFVADVSGDAAHESWSGDFDRTVARHGELGWDGDDVLAAVGDEGLTRLARFRADAAPERTFDAQGRDRTIEAFDLRGDTAVVTLSDPREGTDLFAADADHLADADPTRLTALNDDLLADRHTPEVRRFTVESGGEEVEAVAYFPADFDPDDPDPRPLVASIHGGPIAYDAPTFSFDFSYWTGRGYVVVRTNYRGSSSYGRAFSEQIRGEWGPRETEDVLAAVEGAVSRGWADDDRCFATGFSYGGITTGYLVAESDRFAAGAAEHGVYDFRSAFGTDDSHVWWENDFGLPWENPEGYEASSSIADVGEVDTPLLVTAGGEDWRCPPSQSEQLYVSVKKQGVPARLVVYPDENHSIGDPDRAVHRLEELADWFDRFDSET</sequence>
<feature type="region of interest" description="Disordered" evidence="3">
    <location>
        <begin position="92"/>
        <end position="116"/>
    </location>
</feature>
<reference evidence="5 6" key="1">
    <citation type="journal article" date="2019" name="Int. J. Syst. Evol. Microbiol.">
        <title>The Global Catalogue of Microorganisms (GCM) 10K type strain sequencing project: providing services to taxonomists for standard genome sequencing and annotation.</title>
        <authorList>
            <consortium name="The Broad Institute Genomics Platform"/>
            <consortium name="The Broad Institute Genome Sequencing Center for Infectious Disease"/>
            <person name="Wu L."/>
            <person name="Ma J."/>
        </authorList>
    </citation>
    <scope>NUCLEOTIDE SEQUENCE [LARGE SCALE GENOMIC DNA]</scope>
    <source>
        <strain evidence="5 6">DT72</strain>
    </source>
</reference>
<name>A0ABD5WK13_9EURY</name>
<dbReference type="InterPro" id="IPR001375">
    <property type="entry name" value="Peptidase_S9_cat"/>
</dbReference>
<protein>
    <submittedName>
        <fullName evidence="5">Prolyl oligopeptidase family serine peptidase</fullName>
    </submittedName>
</protein>
<evidence type="ECO:0000313" key="6">
    <source>
        <dbReference type="Proteomes" id="UP001596407"/>
    </source>
</evidence>
<dbReference type="InterPro" id="IPR029058">
    <property type="entry name" value="AB_hydrolase_fold"/>
</dbReference>
<proteinExistence type="predicted"/>
<dbReference type="InterPro" id="IPR011042">
    <property type="entry name" value="6-blade_b-propeller_TolB-like"/>
</dbReference>
<evidence type="ECO:0000313" key="5">
    <source>
        <dbReference type="EMBL" id="MFC7078966.1"/>
    </source>
</evidence>
<evidence type="ECO:0000256" key="3">
    <source>
        <dbReference type="SAM" id="MobiDB-lite"/>
    </source>
</evidence>
<feature type="region of interest" description="Disordered" evidence="3">
    <location>
        <begin position="213"/>
        <end position="236"/>
    </location>
</feature>
<keyword evidence="1" id="KW-0378">Hydrolase</keyword>
<accession>A0ABD5WK13</accession>
<evidence type="ECO:0000259" key="4">
    <source>
        <dbReference type="Pfam" id="PF00326"/>
    </source>
</evidence>
<dbReference type="InterPro" id="IPR011659">
    <property type="entry name" value="WD40"/>
</dbReference>